<name>G8Y1Z5_PICSO</name>
<dbReference type="InterPro" id="IPR051334">
    <property type="entry name" value="SRPK"/>
</dbReference>
<keyword evidence="6" id="KW-0067">ATP-binding</keyword>
<keyword evidence="2" id="KW-0723">Serine/threonine-protein kinase</keyword>
<feature type="region of interest" description="Disordered" evidence="10">
    <location>
        <begin position="850"/>
        <end position="869"/>
    </location>
</feature>
<feature type="region of interest" description="Disordered" evidence="10">
    <location>
        <begin position="108"/>
        <end position="134"/>
    </location>
</feature>
<feature type="compositionally biased region" description="Basic and acidic residues" evidence="10">
    <location>
        <begin position="108"/>
        <end position="120"/>
    </location>
</feature>
<dbReference type="PANTHER" id="PTHR47634">
    <property type="entry name" value="PROTEIN KINASE DOMAIN-CONTAINING PROTEIN-RELATED"/>
    <property type="match status" value="1"/>
</dbReference>
<dbReference type="eggNOG" id="KOG1290">
    <property type="taxonomic scope" value="Eukaryota"/>
</dbReference>
<feature type="compositionally biased region" description="Polar residues" evidence="10">
    <location>
        <begin position="787"/>
        <end position="797"/>
    </location>
</feature>
<dbReference type="STRING" id="559304.G8Y1Z5"/>
<dbReference type="SUPFAM" id="SSF56112">
    <property type="entry name" value="Protein kinase-like (PK-like)"/>
    <property type="match status" value="1"/>
</dbReference>
<evidence type="ECO:0000313" key="13">
    <source>
        <dbReference type="Proteomes" id="UP000005222"/>
    </source>
</evidence>
<dbReference type="GO" id="GO:0005524">
    <property type="term" value="F:ATP binding"/>
    <property type="evidence" value="ECO:0007669"/>
    <property type="project" value="UniProtKB-KW"/>
</dbReference>
<keyword evidence="9" id="KW-0175">Coiled coil</keyword>
<evidence type="ECO:0000256" key="1">
    <source>
        <dbReference type="ARBA" id="ARBA00012513"/>
    </source>
</evidence>
<dbReference type="InParanoid" id="G8Y1Z5"/>
<evidence type="ECO:0000256" key="9">
    <source>
        <dbReference type="SAM" id="Coils"/>
    </source>
</evidence>
<protein>
    <recommendedName>
        <fullName evidence="1">non-specific serine/threonine protein kinase</fullName>
        <ecNumber evidence="1">2.7.11.1</ecNumber>
    </recommendedName>
</protein>
<dbReference type="SMART" id="SM00220">
    <property type="entry name" value="S_TKc"/>
    <property type="match status" value="1"/>
</dbReference>
<dbReference type="Gene3D" id="3.30.200.20">
    <property type="entry name" value="Phosphorylase Kinase, domain 1"/>
    <property type="match status" value="1"/>
</dbReference>
<feature type="domain" description="Protein kinase" evidence="11">
    <location>
        <begin position="430"/>
        <end position="1070"/>
    </location>
</feature>
<dbReference type="FunFam" id="1.10.510.10:FF:000275">
    <property type="entry name" value="SRSF protein kinase 2 isoform X3"/>
    <property type="match status" value="1"/>
</dbReference>
<evidence type="ECO:0000256" key="7">
    <source>
        <dbReference type="ARBA" id="ARBA00047899"/>
    </source>
</evidence>
<dbReference type="InterPro" id="IPR000719">
    <property type="entry name" value="Prot_kinase_dom"/>
</dbReference>
<dbReference type="GO" id="GO:0050684">
    <property type="term" value="P:regulation of mRNA processing"/>
    <property type="evidence" value="ECO:0007669"/>
    <property type="project" value="TreeGrafter"/>
</dbReference>
<proteinExistence type="predicted"/>
<evidence type="ECO:0000256" key="10">
    <source>
        <dbReference type="SAM" id="MobiDB-lite"/>
    </source>
</evidence>
<dbReference type="GO" id="GO:0005634">
    <property type="term" value="C:nucleus"/>
    <property type="evidence" value="ECO:0007669"/>
    <property type="project" value="TreeGrafter"/>
</dbReference>
<dbReference type="PROSITE" id="PS50011">
    <property type="entry name" value="PROTEIN_KINASE_DOM"/>
    <property type="match status" value="1"/>
</dbReference>
<dbReference type="InterPro" id="IPR011009">
    <property type="entry name" value="Kinase-like_dom_sf"/>
</dbReference>
<evidence type="ECO:0000256" key="4">
    <source>
        <dbReference type="ARBA" id="ARBA00022741"/>
    </source>
</evidence>
<keyword evidence="5" id="KW-0418">Kinase</keyword>
<dbReference type="Pfam" id="PF00069">
    <property type="entry name" value="Pkinase"/>
    <property type="match status" value="2"/>
</dbReference>
<dbReference type="Proteomes" id="UP000005222">
    <property type="component" value="Chromosome N"/>
</dbReference>
<gene>
    <name evidence="12" type="primary">Piso0_005365</name>
    <name evidence="12" type="ORF">GNLVRS01_PISO0N13543g</name>
</gene>
<dbReference type="GO" id="GO:0000245">
    <property type="term" value="P:spliceosomal complex assembly"/>
    <property type="evidence" value="ECO:0007669"/>
    <property type="project" value="TreeGrafter"/>
</dbReference>
<dbReference type="AlphaFoldDB" id="G8Y1Z5"/>
<accession>G8Y1Z5</accession>
<dbReference type="GO" id="GO:0004674">
    <property type="term" value="F:protein serine/threonine kinase activity"/>
    <property type="evidence" value="ECO:0007669"/>
    <property type="project" value="UniProtKB-KW"/>
</dbReference>
<dbReference type="PROSITE" id="PS00108">
    <property type="entry name" value="PROTEIN_KINASE_ST"/>
    <property type="match status" value="1"/>
</dbReference>
<evidence type="ECO:0000256" key="2">
    <source>
        <dbReference type="ARBA" id="ARBA00022527"/>
    </source>
</evidence>
<feature type="region of interest" description="Disordered" evidence="10">
    <location>
        <begin position="38"/>
        <end position="90"/>
    </location>
</feature>
<evidence type="ECO:0000259" key="11">
    <source>
        <dbReference type="PROSITE" id="PS50011"/>
    </source>
</evidence>
<keyword evidence="4" id="KW-0547">Nucleotide-binding</keyword>
<dbReference type="InterPro" id="IPR008271">
    <property type="entry name" value="Ser/Thr_kinase_AS"/>
</dbReference>
<evidence type="ECO:0000256" key="3">
    <source>
        <dbReference type="ARBA" id="ARBA00022679"/>
    </source>
</evidence>
<evidence type="ECO:0000256" key="5">
    <source>
        <dbReference type="ARBA" id="ARBA00022777"/>
    </source>
</evidence>
<evidence type="ECO:0000313" key="12">
    <source>
        <dbReference type="EMBL" id="CCE86848.1"/>
    </source>
</evidence>
<comment type="catalytic activity">
    <reaction evidence="7">
        <text>L-threonyl-[protein] + ATP = O-phospho-L-threonyl-[protein] + ADP + H(+)</text>
        <dbReference type="Rhea" id="RHEA:46608"/>
        <dbReference type="Rhea" id="RHEA-COMP:11060"/>
        <dbReference type="Rhea" id="RHEA-COMP:11605"/>
        <dbReference type="ChEBI" id="CHEBI:15378"/>
        <dbReference type="ChEBI" id="CHEBI:30013"/>
        <dbReference type="ChEBI" id="CHEBI:30616"/>
        <dbReference type="ChEBI" id="CHEBI:61977"/>
        <dbReference type="ChEBI" id="CHEBI:456216"/>
        <dbReference type="EC" id="2.7.11.1"/>
    </reaction>
</comment>
<evidence type="ECO:0000256" key="8">
    <source>
        <dbReference type="ARBA" id="ARBA00048679"/>
    </source>
</evidence>
<reference evidence="12 13" key="1">
    <citation type="journal article" date="2012" name="G3 (Bethesda)">
        <title>Pichia sorbitophila, an interspecies yeast hybrid reveals early steps of genome resolution following polyploidization.</title>
        <authorList>
            <person name="Leh Louis V."/>
            <person name="Despons L."/>
            <person name="Friedrich A."/>
            <person name="Martin T."/>
            <person name="Durrens P."/>
            <person name="Casaregola S."/>
            <person name="Neuveglise C."/>
            <person name="Fairhead C."/>
            <person name="Marck C."/>
            <person name="Cruz J.A."/>
            <person name="Straub M.L."/>
            <person name="Kugler V."/>
            <person name="Sacerdot C."/>
            <person name="Uzunov Z."/>
            <person name="Thierry A."/>
            <person name="Weiss S."/>
            <person name="Bleykasten C."/>
            <person name="De Montigny J."/>
            <person name="Jacques N."/>
            <person name="Jung P."/>
            <person name="Lemaire M."/>
            <person name="Mallet S."/>
            <person name="Morel G."/>
            <person name="Richard G.F."/>
            <person name="Sarkar A."/>
            <person name="Savel G."/>
            <person name="Schacherer J."/>
            <person name="Seret M.L."/>
            <person name="Talla E."/>
            <person name="Samson G."/>
            <person name="Jubin C."/>
            <person name="Poulain J."/>
            <person name="Vacherie B."/>
            <person name="Barbe V."/>
            <person name="Pelletier E."/>
            <person name="Sherman D.J."/>
            <person name="Westhof E."/>
            <person name="Weissenbach J."/>
            <person name="Baret P.V."/>
            <person name="Wincker P."/>
            <person name="Gaillardin C."/>
            <person name="Dujon B."/>
            <person name="Souciet J.L."/>
        </authorList>
    </citation>
    <scope>NUCLEOTIDE SEQUENCE [LARGE SCALE GENOMIC DNA]</scope>
    <source>
        <strain evidence="13">ATCC MYA-4447 / BCRC 22081 / CBS 7064 / NBRC 10061 / NRRL Y-12695</strain>
    </source>
</reference>
<organism evidence="12 13">
    <name type="scientific">Pichia sorbitophila (strain ATCC MYA-4447 / BCRC 22081 / CBS 7064 / NBRC 10061 / NRRL Y-12695)</name>
    <name type="common">Hybrid yeast</name>
    <dbReference type="NCBI Taxonomy" id="559304"/>
    <lineage>
        <taxon>Eukaryota</taxon>
        <taxon>Fungi</taxon>
        <taxon>Dikarya</taxon>
        <taxon>Ascomycota</taxon>
        <taxon>Saccharomycotina</taxon>
        <taxon>Pichiomycetes</taxon>
        <taxon>Debaryomycetaceae</taxon>
        <taxon>Millerozyma</taxon>
    </lineage>
</organism>
<dbReference type="OrthoDB" id="5979581at2759"/>
<feature type="region of interest" description="Disordered" evidence="10">
    <location>
        <begin position="1"/>
        <end position="26"/>
    </location>
</feature>
<comment type="catalytic activity">
    <reaction evidence="8">
        <text>L-seryl-[protein] + ATP = O-phospho-L-seryl-[protein] + ADP + H(+)</text>
        <dbReference type="Rhea" id="RHEA:17989"/>
        <dbReference type="Rhea" id="RHEA-COMP:9863"/>
        <dbReference type="Rhea" id="RHEA-COMP:11604"/>
        <dbReference type="ChEBI" id="CHEBI:15378"/>
        <dbReference type="ChEBI" id="CHEBI:29999"/>
        <dbReference type="ChEBI" id="CHEBI:30616"/>
        <dbReference type="ChEBI" id="CHEBI:83421"/>
        <dbReference type="ChEBI" id="CHEBI:456216"/>
        <dbReference type="EC" id="2.7.11.1"/>
    </reaction>
</comment>
<evidence type="ECO:0000256" key="6">
    <source>
        <dbReference type="ARBA" id="ARBA00022840"/>
    </source>
</evidence>
<feature type="region of interest" description="Disordered" evidence="10">
    <location>
        <begin position="778"/>
        <end position="802"/>
    </location>
</feature>
<feature type="compositionally biased region" description="Polar residues" evidence="10">
    <location>
        <begin position="38"/>
        <end position="67"/>
    </location>
</feature>
<dbReference type="GO" id="GO:0005737">
    <property type="term" value="C:cytoplasm"/>
    <property type="evidence" value="ECO:0007669"/>
    <property type="project" value="TreeGrafter"/>
</dbReference>
<feature type="coiled-coil region" evidence="9">
    <location>
        <begin position="314"/>
        <end position="351"/>
    </location>
</feature>
<sequence>MLLVNRTKHKHKASLHMHDPPNFQNQLEGNEVFQNANIGGSSHLVNPDSMYTSVSSDKTNNNGSSNAVGEGVNSDPDVLGAPKQNSHKRSNSIFKLASLFKKITPRKMSDKSKNYDKDGAIEPLNGHSVAGSDNENSLQFKAEQSAVNQSASSSAIVSSSVEEISDRVSSSIDHGTLSPRINISSVHSSDRTSFSDTYTHTHEYGITNSFSGADSSSILNRASISHETNNNLQIRERCLSLTSKCVSLSNSEMTSRIDSDMCSVDNDYRAQYVIPDFHENSETFTQLNVPSSHSTASGNSGVNAVPTFNVGSSISNFTDDNENVMDENDNHEETKENIKNTTENSDNLNSIIAVNNYGGYYSNQGSNHDNGVTEDDDDCDDIMADLSETESEINYDPRQEENVSEYRIGGYHPVTKGEVYYSKRFPKREYVILRKLGWGHFSTVWLAKSRYNPNLQQSPNMSMRKGQSHNIDINEYYVAMKFVKSSENYIEAAQDEIKLLRTLDDPLHCGKDLTSCNKQYFHQFNINEEGKPIGHPGYKHVMKLMDNLEFNGPNGRHICMVFEVLGESVLGLVYRYKNYHRLLKNAGNANQQKLVSSTCGNITNDETSIGDGNHDVSNGVSSIRSMDSYVQNSIAQVQSEAVNPLLSSQHSCSDESSIHALQMSLLDNQDAVSSATESISLCSLTSSDSFLKLLAVSRTYGGLPLPLVKSITRQLLVGLDYIHHCGVIHTDLKPENILIEIRNVDQLIKYLEHECISKCQKSKSNSWNKGSLSRNSFDFNKDKANSRSKSSGTNNFNEKGALQYGSYRRSRHSISARSRPVRCSKPLCTSIRTDLFKDFLQSNAPFTKDSKGKDILSVSPKSKKSFMPGENFEHREKNGQNGQYEHPSLDVGRGEEDDLISVKIADLGNATYSSYHFTDQIQTRQYRSPEIILQSKRWGASTDIWSLGCIIFELITGDYLFDPKSGSSFDRDDDHLAQMVELLGEFPPDDFLDDCRLSKRFIGRDENNEKYIKRINSLKYWRLFDVFVDKYKMPPQDPNTRLISDFILKCLIFRLEDRYDANSLLKHPWLARDLDLSKVNTTELENLPKNHRDIPGFCSQSMV</sequence>
<dbReference type="PANTHER" id="PTHR47634:SF9">
    <property type="entry name" value="PROTEIN KINASE DOMAIN-CONTAINING PROTEIN-RELATED"/>
    <property type="match status" value="1"/>
</dbReference>
<keyword evidence="13" id="KW-1185">Reference proteome</keyword>
<dbReference type="Gene3D" id="1.10.510.10">
    <property type="entry name" value="Transferase(Phosphotransferase) domain 1"/>
    <property type="match status" value="1"/>
</dbReference>
<dbReference type="HOGENOM" id="CLU_000288_81_3_1"/>
<dbReference type="EMBL" id="FO082046">
    <property type="protein sequence ID" value="CCE86848.1"/>
    <property type="molecule type" value="Genomic_DNA"/>
</dbReference>
<dbReference type="EC" id="2.7.11.1" evidence="1"/>
<feature type="compositionally biased region" description="Basic residues" evidence="10">
    <location>
        <begin position="1"/>
        <end position="15"/>
    </location>
</feature>
<keyword evidence="3" id="KW-0808">Transferase</keyword>